<dbReference type="Proteomes" id="UP000423525">
    <property type="component" value="Chromosome"/>
</dbReference>
<evidence type="ECO:0000313" key="11">
    <source>
        <dbReference type="Proteomes" id="UP000423525"/>
    </source>
</evidence>
<evidence type="ECO:0000259" key="8">
    <source>
        <dbReference type="Pfam" id="PF26519"/>
    </source>
</evidence>
<dbReference type="AlphaFoldDB" id="A0A6I8MEQ9"/>
<evidence type="ECO:0000313" key="12">
    <source>
        <dbReference type="Proteomes" id="UP001265983"/>
    </source>
</evidence>
<dbReference type="GeneID" id="29422015"/>
<evidence type="ECO:0000256" key="4">
    <source>
        <dbReference type="ARBA" id="ARBA00023004"/>
    </source>
</evidence>
<gene>
    <name evidence="10" type="ORF">FRC0190_00113</name>
    <name evidence="9" type="ORF">P8T80_01060</name>
</gene>
<keyword evidence="12" id="KW-1185">Reference proteome</keyword>
<evidence type="ECO:0000256" key="7">
    <source>
        <dbReference type="ARBA" id="ARBA00093796"/>
    </source>
</evidence>
<keyword evidence="2" id="KW-0479">Metal-binding</keyword>
<dbReference type="EMBL" id="LR738855">
    <property type="protein sequence ID" value="VZH84072.1"/>
    <property type="molecule type" value="Genomic_DNA"/>
</dbReference>
<comment type="function">
    <text evidence="5">Required for the activity of the biotin synthase BioB.</text>
</comment>
<sequence>MATRTQSTELLEALLAGEAPRFHPNTGQELVDDIEITLSPSARAGLEAPRFCQICGRRMVVQVRPDGWEATCSRHGSVDSAYLGRR</sequence>
<dbReference type="Proteomes" id="UP001265983">
    <property type="component" value="Unassembled WGS sequence"/>
</dbReference>
<dbReference type="Pfam" id="PF26519">
    <property type="entry name" value="BsaP"/>
    <property type="match status" value="1"/>
</dbReference>
<dbReference type="RefSeq" id="WP_014307755.1">
    <property type="nucleotide sequence ID" value="NZ_CP168248.1"/>
</dbReference>
<proteinExistence type="inferred from homology"/>
<evidence type="ECO:0000313" key="10">
    <source>
        <dbReference type="EMBL" id="VZH84072.1"/>
    </source>
</evidence>
<accession>A0A6I8MEQ9</accession>
<dbReference type="InterPro" id="IPR058605">
    <property type="entry name" value="BsaP_C"/>
</dbReference>
<reference evidence="10 11" key="1">
    <citation type="submission" date="2019-11" db="EMBL/GenBank/DDBJ databases">
        <authorList>
            <person name="Brisse S."/>
        </authorList>
    </citation>
    <scope>NUCLEOTIDE SEQUENCE [LARGE SCALE GENOMIC DNA]</scope>
    <source>
        <strain evidence="10">FRC0190</strain>
    </source>
</reference>
<evidence type="ECO:0000313" key="9">
    <source>
        <dbReference type="EMBL" id="MDT9409993.1"/>
    </source>
</evidence>
<protein>
    <recommendedName>
        <fullName evidence="7">Biotin synthase auxiliary protein</fullName>
    </recommendedName>
</protein>
<dbReference type="KEGG" id="crf:FRC0190_00113"/>
<name>A0A6I8MEQ9_9CORY</name>
<evidence type="ECO:0000256" key="3">
    <source>
        <dbReference type="ARBA" id="ARBA00022756"/>
    </source>
</evidence>
<reference evidence="9 12" key="2">
    <citation type="submission" date="2023-03" db="EMBL/GenBank/DDBJ databases">
        <title>Whole genome sequence of the first Corynebacterium rouxii strains isolated in Brazil: a recent member of Corynebacterium diphtheriae complex.</title>
        <authorList>
            <person name="Vieira V."/>
            <person name="Ramos J.N."/>
            <person name="Araujo M.R.B."/>
            <person name="Baio P.V."/>
            <person name="Sant'Anna L.O."/>
            <person name="Veras J.F.C."/>
            <person name="Vieira E.M.D."/>
            <person name="Sousa M.A.B."/>
            <person name="Camargo C.H."/>
            <person name="Sacchi C.T."/>
            <person name="Campos K.R."/>
            <person name="Santos M.B.N."/>
            <person name="Bokermann S."/>
            <person name="Alvim L.B."/>
            <person name="Santos L.S."/>
            <person name="Mattos-Guaraldi A.L."/>
        </authorList>
    </citation>
    <scope>NUCLEOTIDE SEQUENCE [LARGE SCALE GENOMIC DNA]</scope>
    <source>
        <strain evidence="9 12">70862</strain>
    </source>
</reference>
<organism evidence="10 11">
    <name type="scientific">Corynebacterium rouxii</name>
    <dbReference type="NCBI Taxonomy" id="2719119"/>
    <lineage>
        <taxon>Bacteria</taxon>
        <taxon>Bacillati</taxon>
        <taxon>Actinomycetota</taxon>
        <taxon>Actinomycetes</taxon>
        <taxon>Mycobacteriales</taxon>
        <taxon>Corynebacteriaceae</taxon>
        <taxon>Corynebacterium</taxon>
    </lineage>
</organism>
<evidence type="ECO:0000256" key="5">
    <source>
        <dbReference type="ARBA" id="ARBA00093761"/>
    </source>
</evidence>
<dbReference type="EMBL" id="JARUHM010000001">
    <property type="protein sequence ID" value="MDT9409993.1"/>
    <property type="molecule type" value="Genomic_DNA"/>
</dbReference>
<feature type="domain" description="Biotin synthase auxiliary protein C-terminal" evidence="8">
    <location>
        <begin position="59"/>
        <end position="85"/>
    </location>
</feature>
<comment type="cofactor">
    <cofactor evidence="1">
        <name>iron-sulfur cluster</name>
        <dbReference type="ChEBI" id="CHEBI:30408"/>
    </cofactor>
</comment>
<evidence type="ECO:0000256" key="1">
    <source>
        <dbReference type="ARBA" id="ARBA00001915"/>
    </source>
</evidence>
<keyword evidence="4" id="KW-0408">Iron</keyword>
<evidence type="ECO:0000256" key="2">
    <source>
        <dbReference type="ARBA" id="ARBA00022723"/>
    </source>
</evidence>
<comment type="similarity">
    <text evidence="6">Belongs to the BsaP family.</text>
</comment>
<keyword evidence="3" id="KW-0093">Biotin biosynthesis</keyword>
<evidence type="ECO:0000256" key="6">
    <source>
        <dbReference type="ARBA" id="ARBA00093780"/>
    </source>
</evidence>